<dbReference type="InterPro" id="IPR050556">
    <property type="entry name" value="Type_II_TA_system_RNase"/>
</dbReference>
<keyword evidence="10" id="KW-1185">Reference proteome</keyword>
<keyword evidence="6" id="KW-0460">Magnesium</keyword>
<accession>A0ABV6SGR0</accession>
<evidence type="ECO:0000256" key="7">
    <source>
        <dbReference type="ARBA" id="ARBA00038093"/>
    </source>
</evidence>
<evidence type="ECO:0000313" key="9">
    <source>
        <dbReference type="EMBL" id="MFC0708724.1"/>
    </source>
</evidence>
<evidence type="ECO:0000256" key="5">
    <source>
        <dbReference type="ARBA" id="ARBA00022801"/>
    </source>
</evidence>
<dbReference type="RefSeq" id="WP_376942950.1">
    <property type="nucleotide sequence ID" value="NZ_CP171449.1"/>
</dbReference>
<dbReference type="InterPro" id="IPR029060">
    <property type="entry name" value="PIN-like_dom_sf"/>
</dbReference>
<protein>
    <submittedName>
        <fullName evidence="9">Type II toxin-antitoxin system VapC family toxin</fullName>
    </submittedName>
</protein>
<reference evidence="9 10" key="1">
    <citation type="submission" date="2024-09" db="EMBL/GenBank/DDBJ databases">
        <authorList>
            <person name="Sun Q."/>
            <person name="Mori K."/>
        </authorList>
    </citation>
    <scope>NUCLEOTIDE SEQUENCE [LARGE SCALE GENOMIC DNA]</scope>
    <source>
        <strain evidence="9 10">NCAIM B.01794</strain>
    </source>
</reference>
<evidence type="ECO:0000256" key="6">
    <source>
        <dbReference type="ARBA" id="ARBA00022842"/>
    </source>
</evidence>
<dbReference type="EMBL" id="JBHLSS010000026">
    <property type="protein sequence ID" value="MFC0708724.1"/>
    <property type="molecule type" value="Genomic_DNA"/>
</dbReference>
<feature type="domain" description="PIN" evidence="8">
    <location>
        <begin position="3"/>
        <end position="122"/>
    </location>
</feature>
<organism evidence="9 10">
    <name type="scientific">Azorhizophilus paspali</name>
    <name type="common">Azotobacter paspali</name>
    <dbReference type="NCBI Taxonomy" id="69963"/>
    <lineage>
        <taxon>Bacteria</taxon>
        <taxon>Pseudomonadati</taxon>
        <taxon>Pseudomonadota</taxon>
        <taxon>Gammaproteobacteria</taxon>
        <taxon>Pseudomonadales</taxon>
        <taxon>Pseudomonadaceae</taxon>
        <taxon>Azorhizophilus</taxon>
    </lineage>
</organism>
<dbReference type="InterPro" id="IPR002716">
    <property type="entry name" value="PIN_dom"/>
</dbReference>
<dbReference type="PANTHER" id="PTHR33653:SF1">
    <property type="entry name" value="RIBONUCLEASE VAPC2"/>
    <property type="match status" value="1"/>
</dbReference>
<comment type="caution">
    <text evidence="9">The sequence shown here is derived from an EMBL/GenBank/DDBJ whole genome shotgun (WGS) entry which is preliminary data.</text>
</comment>
<comment type="similarity">
    <text evidence="7">Belongs to the PINc/VapC protein family.</text>
</comment>
<dbReference type="Gene3D" id="3.40.50.1010">
    <property type="entry name" value="5'-nuclease"/>
    <property type="match status" value="1"/>
</dbReference>
<dbReference type="SUPFAM" id="SSF88723">
    <property type="entry name" value="PIN domain-like"/>
    <property type="match status" value="1"/>
</dbReference>
<evidence type="ECO:0000313" key="10">
    <source>
        <dbReference type="Proteomes" id="UP001589891"/>
    </source>
</evidence>
<evidence type="ECO:0000256" key="4">
    <source>
        <dbReference type="ARBA" id="ARBA00022723"/>
    </source>
</evidence>
<dbReference type="CDD" id="cd18746">
    <property type="entry name" value="PIN_VapC4-5_FitB-like"/>
    <property type="match status" value="1"/>
</dbReference>
<evidence type="ECO:0000259" key="8">
    <source>
        <dbReference type="Pfam" id="PF01850"/>
    </source>
</evidence>
<sequence>MFLLDTNVVSELRKAKQGKADTGVVAWAQSVQVGELYLSAISVMELETGVLLCERKDAAQGALLRAWLDQHVLPGFAGRILAVDTAVALRCARLHVPDQKSERDALIAATALVHGMTIVTRNVADFELTGVSILNPWSQQSRTLISDSCSSTYAGSKHSPTTTATVISTKRPC</sequence>
<name>A0ABV6SGR0_AZOPA</name>
<evidence type="ECO:0000256" key="1">
    <source>
        <dbReference type="ARBA" id="ARBA00001946"/>
    </source>
</evidence>
<comment type="cofactor">
    <cofactor evidence="1">
        <name>Mg(2+)</name>
        <dbReference type="ChEBI" id="CHEBI:18420"/>
    </cofactor>
</comment>
<proteinExistence type="inferred from homology"/>
<keyword evidence="5" id="KW-0378">Hydrolase</keyword>
<dbReference type="PANTHER" id="PTHR33653">
    <property type="entry name" value="RIBONUCLEASE VAPC2"/>
    <property type="match status" value="1"/>
</dbReference>
<dbReference type="Proteomes" id="UP001589891">
    <property type="component" value="Unassembled WGS sequence"/>
</dbReference>
<keyword evidence="2" id="KW-1277">Toxin-antitoxin system</keyword>
<dbReference type="Pfam" id="PF01850">
    <property type="entry name" value="PIN"/>
    <property type="match status" value="1"/>
</dbReference>
<keyword evidence="3" id="KW-0540">Nuclease</keyword>
<gene>
    <name evidence="9" type="ORF">ACFFGX_03655</name>
</gene>
<evidence type="ECO:0000256" key="3">
    <source>
        <dbReference type="ARBA" id="ARBA00022722"/>
    </source>
</evidence>
<keyword evidence="4" id="KW-0479">Metal-binding</keyword>
<evidence type="ECO:0000256" key="2">
    <source>
        <dbReference type="ARBA" id="ARBA00022649"/>
    </source>
</evidence>